<dbReference type="GO" id="GO:0033862">
    <property type="term" value="F:UMP kinase activity"/>
    <property type="evidence" value="ECO:0007669"/>
    <property type="project" value="UniProtKB-EC"/>
</dbReference>
<dbReference type="CDD" id="cd04253">
    <property type="entry name" value="AAK_UMPK-PyrH-Pf"/>
    <property type="match status" value="1"/>
</dbReference>
<evidence type="ECO:0000313" key="14">
    <source>
        <dbReference type="Proteomes" id="UP000612009"/>
    </source>
</evidence>
<protein>
    <recommendedName>
        <fullName evidence="11">Uridylate kinase</fullName>
        <shortName evidence="11">UK</shortName>
        <ecNumber evidence="11">2.7.4.22</ecNumber>
    </recommendedName>
    <alternativeName>
        <fullName evidence="11">Uridine monophosphate kinase</fullName>
        <shortName evidence="11">UMP kinase</shortName>
        <shortName evidence="11">UMPK</shortName>
    </alternativeName>
</protein>
<gene>
    <name evidence="11 13" type="primary">pyrH</name>
    <name evidence="13" type="ORF">LAKADJCE_00416</name>
</gene>
<name>A0A811T6L0_9EURY</name>
<comment type="similarity">
    <text evidence="3 11">Belongs to the UMP kinase family.</text>
</comment>
<feature type="binding site" evidence="11">
    <location>
        <begin position="112"/>
        <end position="118"/>
    </location>
    <ligand>
        <name>UMP</name>
        <dbReference type="ChEBI" id="CHEBI:57865"/>
    </ligand>
</feature>
<feature type="binding site" evidence="11">
    <location>
        <position position="65"/>
    </location>
    <ligand>
        <name>UMP</name>
        <dbReference type="ChEBI" id="CHEBI:57865"/>
    </ligand>
</feature>
<dbReference type="Gene3D" id="3.40.1160.10">
    <property type="entry name" value="Acetylglutamate kinase-like"/>
    <property type="match status" value="1"/>
</dbReference>
<feature type="binding site" evidence="11">
    <location>
        <position position="48"/>
    </location>
    <ligand>
        <name>ATP</name>
        <dbReference type="ChEBI" id="CHEBI:30616"/>
    </ligand>
</feature>
<feature type="binding site" evidence="11">
    <location>
        <position position="43"/>
    </location>
    <ligand>
        <name>UMP</name>
        <dbReference type="ChEBI" id="CHEBI:57865"/>
    </ligand>
</feature>
<dbReference type="UniPathway" id="UPA00159">
    <property type="reaction ID" value="UER00275"/>
</dbReference>
<evidence type="ECO:0000256" key="11">
    <source>
        <dbReference type="HAMAP-Rule" id="MF_01220"/>
    </source>
</evidence>
<evidence type="ECO:0000313" key="13">
    <source>
        <dbReference type="EMBL" id="CAD6492996.1"/>
    </source>
</evidence>
<dbReference type="InterPro" id="IPR001048">
    <property type="entry name" value="Asp/Glu/Uridylate_kinase"/>
</dbReference>
<dbReference type="HAMAP" id="MF_01220_A">
    <property type="entry name" value="PyrH_A"/>
    <property type="match status" value="1"/>
</dbReference>
<reference evidence="13" key="1">
    <citation type="submission" date="2020-10" db="EMBL/GenBank/DDBJ databases">
        <authorList>
            <person name="Hahn C.J."/>
            <person name="Laso-Perez R."/>
            <person name="Vulcano F."/>
            <person name="Vaziourakis K.-M."/>
            <person name="Stokke R."/>
            <person name="Steen I.H."/>
            <person name="Teske A."/>
            <person name="Boetius A."/>
            <person name="Liebeke M."/>
            <person name="Amann R."/>
            <person name="Knittel K."/>
        </authorList>
    </citation>
    <scope>NUCLEOTIDE SEQUENCE</scope>
    <source>
        <strain evidence="13">Gfbio:e3339647-f889-4370-9287-4fb5cb688e4c:AG392J18_GoMArc1</strain>
    </source>
</reference>
<feature type="binding site" evidence="11">
    <location>
        <position position="144"/>
    </location>
    <ligand>
        <name>ATP</name>
        <dbReference type="ChEBI" id="CHEBI:30616"/>
    </ligand>
</feature>
<feature type="binding site" evidence="11">
    <location>
        <position position="44"/>
    </location>
    <ligand>
        <name>ATP</name>
        <dbReference type="ChEBI" id="CHEBI:30616"/>
    </ligand>
</feature>
<dbReference type="GO" id="GO:0006225">
    <property type="term" value="P:UDP biosynthetic process"/>
    <property type="evidence" value="ECO:0007669"/>
    <property type="project" value="TreeGrafter"/>
</dbReference>
<comment type="activity regulation">
    <text evidence="11">Inhibited by UTP.</text>
</comment>
<dbReference type="NCBIfam" id="TIGR02076">
    <property type="entry name" value="pyrH_arch"/>
    <property type="match status" value="1"/>
</dbReference>
<evidence type="ECO:0000256" key="9">
    <source>
        <dbReference type="ARBA" id="ARBA00022975"/>
    </source>
</evidence>
<comment type="catalytic activity">
    <reaction evidence="10 11">
        <text>UMP + ATP = UDP + ADP</text>
        <dbReference type="Rhea" id="RHEA:24400"/>
        <dbReference type="ChEBI" id="CHEBI:30616"/>
        <dbReference type="ChEBI" id="CHEBI:57865"/>
        <dbReference type="ChEBI" id="CHEBI:58223"/>
        <dbReference type="ChEBI" id="CHEBI:456216"/>
        <dbReference type="EC" id="2.7.4.22"/>
    </reaction>
</comment>
<dbReference type="SUPFAM" id="SSF53633">
    <property type="entry name" value="Carbamate kinase-like"/>
    <property type="match status" value="1"/>
</dbReference>
<dbReference type="PIRSF" id="PIRSF005650">
    <property type="entry name" value="Uridylate_kin"/>
    <property type="match status" value="1"/>
</dbReference>
<evidence type="ECO:0000256" key="8">
    <source>
        <dbReference type="ARBA" id="ARBA00022840"/>
    </source>
</evidence>
<keyword evidence="9 11" id="KW-0665">Pyrimidine biosynthesis</keyword>
<evidence type="ECO:0000256" key="3">
    <source>
        <dbReference type="ARBA" id="ARBA00007614"/>
    </source>
</evidence>
<dbReference type="FunFam" id="3.40.1160.10:FF:000030">
    <property type="entry name" value="Uridylate kinase"/>
    <property type="match status" value="1"/>
</dbReference>
<dbReference type="GO" id="GO:0044210">
    <property type="term" value="P:'de novo' CTP biosynthetic process"/>
    <property type="evidence" value="ECO:0007669"/>
    <property type="project" value="UniProtKB-UniRule"/>
</dbReference>
<comment type="subunit">
    <text evidence="11">Homohexamer.</text>
</comment>
<dbReference type="EMBL" id="CAJHIR010000019">
    <property type="protein sequence ID" value="CAD6492996.1"/>
    <property type="molecule type" value="Genomic_DNA"/>
</dbReference>
<evidence type="ECO:0000256" key="1">
    <source>
        <dbReference type="ARBA" id="ARBA00004496"/>
    </source>
</evidence>
<evidence type="ECO:0000256" key="10">
    <source>
        <dbReference type="ARBA" id="ARBA00047767"/>
    </source>
</evidence>
<evidence type="ECO:0000259" key="12">
    <source>
        <dbReference type="Pfam" id="PF00696"/>
    </source>
</evidence>
<keyword evidence="7 11" id="KW-0418">Kinase</keyword>
<dbReference type="GO" id="GO:0005737">
    <property type="term" value="C:cytoplasm"/>
    <property type="evidence" value="ECO:0007669"/>
    <property type="project" value="UniProtKB-SubCell"/>
</dbReference>
<dbReference type="GO" id="GO:0005524">
    <property type="term" value="F:ATP binding"/>
    <property type="evidence" value="ECO:0007669"/>
    <property type="project" value="UniProtKB-KW"/>
</dbReference>
<evidence type="ECO:0000256" key="2">
    <source>
        <dbReference type="ARBA" id="ARBA00004791"/>
    </source>
</evidence>
<keyword evidence="5 11" id="KW-0808">Transferase</keyword>
<sequence length="226" mass="23879">MTVVISIGGSVLVKDFDYERIGKYAEVIKQIAAHDNVFVVTGGGNVARDYISVARKLGANEVSCDFIGIEVTRLNASILIAALGSTAYPEVPTNYREAENASSFPVVVMGGVAPGQTTDAVSAVLAEYVHAEKLLIATSVDGVYTADPKRNPQAKKLPRLTPGELVDIVMKMGIKAGSNSPIDALAAKIIERCGIHTIIFNGSNPENILEAIKGAHNGTEINSQKT</sequence>
<keyword evidence="8 11" id="KW-0067">ATP-binding</keyword>
<dbReference type="InterPro" id="IPR011817">
    <property type="entry name" value="Uridylate_kinase"/>
</dbReference>
<comment type="subcellular location">
    <subcellularLocation>
        <location evidence="1 11">Cytoplasm</location>
    </subcellularLocation>
</comment>
<dbReference type="Proteomes" id="UP000612009">
    <property type="component" value="Unassembled WGS sequence"/>
</dbReference>
<feature type="domain" description="Aspartate/glutamate/uridylate kinase" evidence="12">
    <location>
        <begin position="1"/>
        <end position="201"/>
    </location>
</feature>
<evidence type="ECO:0000256" key="4">
    <source>
        <dbReference type="ARBA" id="ARBA00022490"/>
    </source>
</evidence>
<evidence type="ECO:0000256" key="6">
    <source>
        <dbReference type="ARBA" id="ARBA00022741"/>
    </source>
</evidence>
<keyword evidence="4 11" id="KW-0963">Cytoplasm</keyword>
<dbReference type="InterPro" id="IPR011818">
    <property type="entry name" value="Uridylate_kinase_arch/spir"/>
</dbReference>
<comment type="function">
    <text evidence="11">Catalyzes the reversible phosphorylation of UMP to UDP.</text>
</comment>
<dbReference type="PANTHER" id="PTHR42833">
    <property type="entry name" value="URIDYLATE KINASE"/>
    <property type="match status" value="1"/>
</dbReference>
<dbReference type="AlphaFoldDB" id="A0A811T6L0"/>
<evidence type="ECO:0000256" key="7">
    <source>
        <dbReference type="ARBA" id="ARBA00022777"/>
    </source>
</evidence>
<comment type="caution">
    <text evidence="11">Lacks conserved residue(s) required for the propagation of feature annotation.</text>
</comment>
<comment type="caution">
    <text evidence="13">The sequence shown here is derived from an EMBL/GenBank/DDBJ whole genome shotgun (WGS) entry which is preliminary data.</text>
</comment>
<evidence type="ECO:0000256" key="5">
    <source>
        <dbReference type="ARBA" id="ARBA00022679"/>
    </source>
</evidence>
<organism evidence="13 14">
    <name type="scientific">Candidatus Argoarchaeum ethanivorans</name>
    <dbReference type="NCBI Taxonomy" id="2608793"/>
    <lineage>
        <taxon>Archaea</taxon>
        <taxon>Methanobacteriati</taxon>
        <taxon>Methanobacteriota</taxon>
        <taxon>Stenosarchaea group</taxon>
        <taxon>Methanomicrobia</taxon>
        <taxon>Methanosarcinales</taxon>
        <taxon>Methanosarcinales incertae sedis</taxon>
        <taxon>GOM Arc I cluster</taxon>
        <taxon>Candidatus Argoarchaeum</taxon>
    </lineage>
</organism>
<dbReference type="InterPro" id="IPR036393">
    <property type="entry name" value="AceGlu_kinase-like_sf"/>
</dbReference>
<feature type="binding site" evidence="11">
    <location>
        <position position="147"/>
    </location>
    <ligand>
        <name>ATP</name>
        <dbReference type="ChEBI" id="CHEBI:30616"/>
    </ligand>
</feature>
<proteinExistence type="inferred from homology"/>
<keyword evidence="6 11" id="KW-0547">Nucleotide-binding</keyword>
<dbReference type="PANTHER" id="PTHR42833:SF4">
    <property type="entry name" value="URIDYLATE KINASE PUMPKIN, CHLOROPLASTIC"/>
    <property type="match status" value="1"/>
</dbReference>
<comment type="pathway">
    <text evidence="2 11">Pyrimidine metabolism; CTP biosynthesis via de novo pathway; UDP from UMP (UMPK route): step 1/1.</text>
</comment>
<feature type="binding site" evidence="11">
    <location>
        <position position="138"/>
    </location>
    <ligand>
        <name>ATP</name>
        <dbReference type="ChEBI" id="CHEBI:30616"/>
    </ligand>
</feature>
<dbReference type="Pfam" id="PF00696">
    <property type="entry name" value="AA_kinase"/>
    <property type="match status" value="1"/>
</dbReference>
<feature type="binding site" evidence="11">
    <location>
        <begin position="9"/>
        <end position="10"/>
    </location>
    <ligand>
        <name>ATP</name>
        <dbReference type="ChEBI" id="CHEBI:30616"/>
    </ligand>
</feature>
<accession>A0A811T6L0</accession>
<dbReference type="EC" id="2.7.4.22" evidence="11"/>